<accession>A0A8J3IMG6</accession>
<reference evidence="1" key="1">
    <citation type="submission" date="2020-10" db="EMBL/GenBank/DDBJ databases">
        <title>Taxonomic study of unclassified bacteria belonging to the class Ktedonobacteria.</title>
        <authorList>
            <person name="Yabe S."/>
            <person name="Wang C.M."/>
            <person name="Zheng Y."/>
            <person name="Sakai Y."/>
            <person name="Cavaletti L."/>
            <person name="Monciardini P."/>
            <person name="Donadio S."/>
        </authorList>
    </citation>
    <scope>NUCLEOTIDE SEQUENCE</scope>
    <source>
        <strain evidence="1">ID150040</strain>
    </source>
</reference>
<keyword evidence="2" id="KW-1185">Reference proteome</keyword>
<organism evidence="1 2">
    <name type="scientific">Reticulibacter mediterranei</name>
    <dbReference type="NCBI Taxonomy" id="2778369"/>
    <lineage>
        <taxon>Bacteria</taxon>
        <taxon>Bacillati</taxon>
        <taxon>Chloroflexota</taxon>
        <taxon>Ktedonobacteria</taxon>
        <taxon>Ktedonobacterales</taxon>
        <taxon>Reticulibacteraceae</taxon>
        <taxon>Reticulibacter</taxon>
    </lineage>
</organism>
<name>A0A8J3IMG6_9CHLR</name>
<evidence type="ECO:0000313" key="2">
    <source>
        <dbReference type="Proteomes" id="UP000597444"/>
    </source>
</evidence>
<comment type="caution">
    <text evidence="1">The sequence shown here is derived from an EMBL/GenBank/DDBJ whole genome shotgun (WGS) entry which is preliminary data.</text>
</comment>
<dbReference type="AlphaFoldDB" id="A0A8J3IMG6"/>
<dbReference type="Proteomes" id="UP000597444">
    <property type="component" value="Unassembled WGS sequence"/>
</dbReference>
<proteinExistence type="predicted"/>
<dbReference type="SUPFAM" id="SSF48452">
    <property type="entry name" value="TPR-like"/>
    <property type="match status" value="1"/>
</dbReference>
<sequence>MSGLYYWGDQGQFGPFSEGNDGYPHSGEVVRHYRVVVNRISATRFGKLYGQALGEKPKTRIWVLQMERTNAVPLDITRRRIIAQILSIPPLLLGLSDGLAKVPLAMMDTPQMATRLSKQTTLQKHVLDEYQQSLTQYFAGYYHRHGQAALDEVGFATQELATLLSYAREQHRIMGITLISRYHQFAVNIAREQRNYELAIAHAQKAIKRAEEVHVSSANSDLMTIAFLRRGLTGFEQNITSSGQENLSTIVPYVDVALSHAERAIPLMNGFASLEWGLVHAYTARSETERTQVMQRLDQGYKYVSHYRAEDDENFLKFSPGWYHLTRAEALIALKMYVDALGDLELAEEATPVTLPRRFAYIDALRSKAYIGLREYPMALSFAEDSLKGSLAVKSEFNIARIIQIVRQLEESSYGCSSDVAQLGRKLKKSHGHLFVPNVS</sequence>
<dbReference type="EMBL" id="BNJK01000001">
    <property type="protein sequence ID" value="GHO96693.1"/>
    <property type="molecule type" value="Genomic_DNA"/>
</dbReference>
<dbReference type="RefSeq" id="WP_220207299.1">
    <property type="nucleotide sequence ID" value="NZ_BNJK01000001.1"/>
</dbReference>
<evidence type="ECO:0000313" key="1">
    <source>
        <dbReference type="EMBL" id="GHO96693.1"/>
    </source>
</evidence>
<gene>
    <name evidence="1" type="ORF">KSF_067410</name>
</gene>
<protein>
    <submittedName>
        <fullName evidence="1">Uncharacterized protein</fullName>
    </submittedName>
</protein>
<dbReference type="InterPro" id="IPR011990">
    <property type="entry name" value="TPR-like_helical_dom_sf"/>
</dbReference>